<keyword evidence="4" id="KW-0808">Transferase</keyword>
<evidence type="ECO:0000313" key="5">
    <source>
        <dbReference type="Proteomes" id="UP000024816"/>
    </source>
</evidence>
<feature type="modified residue" description="N6-(pyridoxal phosphate)lysine" evidence="2">
    <location>
        <position position="193"/>
    </location>
</feature>
<dbReference type="Gene3D" id="3.40.640.10">
    <property type="entry name" value="Type I PLP-dependent aspartate aminotransferase-like (Major domain)"/>
    <property type="match status" value="1"/>
</dbReference>
<dbReference type="RefSeq" id="WP_035580568.1">
    <property type="nucleotide sequence ID" value="NZ_ARYJ01000004.1"/>
</dbReference>
<dbReference type="PATRIC" id="fig|1280952.3.peg.1625"/>
<gene>
    <name evidence="4" type="ORF">HJA_08177</name>
</gene>
<comment type="similarity">
    <text evidence="3">Belongs to the DegT/DnrJ/EryC1 family.</text>
</comment>
<dbReference type="Proteomes" id="UP000024816">
    <property type="component" value="Unassembled WGS sequence"/>
</dbReference>
<dbReference type="PANTHER" id="PTHR30244:SF42">
    <property type="entry name" value="UDP-2-ACETAMIDO-2-DEOXY-3-OXO-D-GLUCURONATE AMINOTRANSFERASE"/>
    <property type="match status" value="1"/>
</dbReference>
<dbReference type="EMBL" id="ARYJ01000004">
    <property type="protein sequence ID" value="KCZ89259.1"/>
    <property type="molecule type" value="Genomic_DNA"/>
</dbReference>
<feature type="active site" description="Proton acceptor" evidence="1">
    <location>
        <position position="193"/>
    </location>
</feature>
<dbReference type="eggNOG" id="COG0399">
    <property type="taxonomic scope" value="Bacteria"/>
</dbReference>
<keyword evidence="2 3" id="KW-0663">Pyridoxal phosphate</keyword>
<keyword evidence="4" id="KW-0032">Aminotransferase</keyword>
<evidence type="ECO:0000256" key="2">
    <source>
        <dbReference type="PIRSR" id="PIRSR000390-2"/>
    </source>
</evidence>
<dbReference type="InterPro" id="IPR000653">
    <property type="entry name" value="DegT/StrS_aminotransferase"/>
</dbReference>
<dbReference type="InterPro" id="IPR015422">
    <property type="entry name" value="PyrdxlP-dep_Trfase_small"/>
</dbReference>
<dbReference type="AlphaFoldDB" id="A0A059FF52"/>
<dbReference type="SUPFAM" id="SSF53383">
    <property type="entry name" value="PLP-dependent transferases"/>
    <property type="match status" value="1"/>
</dbReference>
<dbReference type="PANTHER" id="PTHR30244">
    <property type="entry name" value="TRANSAMINASE"/>
    <property type="match status" value="1"/>
</dbReference>
<dbReference type="InterPro" id="IPR015424">
    <property type="entry name" value="PyrdxlP-dep_Trfase"/>
</dbReference>
<comment type="caution">
    <text evidence="4">The sequence shown here is derived from an EMBL/GenBank/DDBJ whole genome shotgun (WGS) entry which is preliminary data.</text>
</comment>
<dbReference type="OrthoDB" id="9768668at2"/>
<sequence>MSLPFIDLQAQRKRIETEVNAAILSVVESGRYVLGPEVTELEKQLADWCGAKHSVSCANGTDAIALPLMAWEVGPGDAVFCPSFTFVATAQVVPWTGASPVFVDILPDTYNMDPASLEAAIARVKAEGKLTPKVVIAVDLFGQPADYPAIKAICDREGLKLISDNAQGFGCTLNGKATTDWADIATTSFFPAKPLGCYGDGGAVVTNDDRLAELVEALRVYGKVTPTDAAQRNFHHDPKYLSLRVGMNSRLDTIQAAVLLEKLKIFADEIELRQKVAARYTEGLTGHVRRVPHIIDGGKSVWAQYVIEHENRDGLQAHLGTQGIPSMVYYPVPIHMQDFAAEWAPPAGTLPVTETASKYVIALPMHPYLAEADQDRVIDAIRAFNG</sequence>
<dbReference type="GO" id="GO:0008483">
    <property type="term" value="F:transaminase activity"/>
    <property type="evidence" value="ECO:0007669"/>
    <property type="project" value="UniProtKB-KW"/>
</dbReference>
<protein>
    <submittedName>
        <fullName evidence="4">DegT/DnrJ/EryC1/StrS aminotransferase family protein</fullName>
    </submittedName>
</protein>
<accession>A0A059FF52</accession>
<dbReference type="STRING" id="1280952.HJA_08177"/>
<dbReference type="GO" id="GO:0000271">
    <property type="term" value="P:polysaccharide biosynthetic process"/>
    <property type="evidence" value="ECO:0007669"/>
    <property type="project" value="TreeGrafter"/>
</dbReference>
<organism evidence="4 5">
    <name type="scientific">Hyphomonas jannaschiana VP2</name>
    <dbReference type="NCBI Taxonomy" id="1280952"/>
    <lineage>
        <taxon>Bacteria</taxon>
        <taxon>Pseudomonadati</taxon>
        <taxon>Pseudomonadota</taxon>
        <taxon>Alphaproteobacteria</taxon>
        <taxon>Hyphomonadales</taxon>
        <taxon>Hyphomonadaceae</taxon>
        <taxon>Hyphomonas</taxon>
    </lineage>
</organism>
<evidence type="ECO:0000256" key="3">
    <source>
        <dbReference type="RuleBase" id="RU004508"/>
    </source>
</evidence>
<dbReference type="PIRSF" id="PIRSF000390">
    <property type="entry name" value="PLP_StrS"/>
    <property type="match status" value="1"/>
</dbReference>
<dbReference type="InterPro" id="IPR015421">
    <property type="entry name" value="PyrdxlP-dep_Trfase_major"/>
</dbReference>
<dbReference type="Gene3D" id="3.90.1150.10">
    <property type="entry name" value="Aspartate Aminotransferase, domain 1"/>
    <property type="match status" value="1"/>
</dbReference>
<name>A0A059FF52_9PROT</name>
<keyword evidence="5" id="KW-1185">Reference proteome</keyword>
<evidence type="ECO:0000256" key="1">
    <source>
        <dbReference type="PIRSR" id="PIRSR000390-1"/>
    </source>
</evidence>
<dbReference type="CDD" id="cd00616">
    <property type="entry name" value="AHBA_syn"/>
    <property type="match status" value="1"/>
</dbReference>
<evidence type="ECO:0000313" key="4">
    <source>
        <dbReference type="EMBL" id="KCZ89259.1"/>
    </source>
</evidence>
<proteinExistence type="inferred from homology"/>
<dbReference type="Pfam" id="PF01041">
    <property type="entry name" value="DegT_DnrJ_EryC1"/>
    <property type="match status" value="1"/>
</dbReference>
<dbReference type="GO" id="GO:0030170">
    <property type="term" value="F:pyridoxal phosphate binding"/>
    <property type="evidence" value="ECO:0007669"/>
    <property type="project" value="TreeGrafter"/>
</dbReference>
<reference evidence="4 5" key="1">
    <citation type="journal article" date="2014" name="Antonie Van Leeuwenhoek">
        <title>Hyphomonas beringensis sp. nov. and Hyphomonas chukchiensis sp. nov., isolated from surface seawater of the Bering Sea and Chukchi Sea.</title>
        <authorList>
            <person name="Li C."/>
            <person name="Lai Q."/>
            <person name="Li G."/>
            <person name="Dong C."/>
            <person name="Wang J."/>
            <person name="Liao Y."/>
            <person name="Shao Z."/>
        </authorList>
    </citation>
    <scope>NUCLEOTIDE SEQUENCE [LARGE SCALE GENOMIC DNA]</scope>
    <source>
        <strain evidence="4 5">VP2</strain>
    </source>
</reference>